<keyword evidence="1" id="KW-1133">Transmembrane helix</keyword>
<keyword evidence="1" id="KW-0472">Membrane</keyword>
<keyword evidence="1" id="KW-0812">Transmembrane</keyword>
<dbReference type="AlphaFoldDB" id="A0A6C0JU91"/>
<feature type="transmembrane region" description="Helical" evidence="1">
    <location>
        <begin position="15"/>
        <end position="38"/>
    </location>
</feature>
<protein>
    <submittedName>
        <fullName evidence="2">Uncharacterized protein</fullName>
    </submittedName>
</protein>
<proteinExistence type="predicted"/>
<reference evidence="2" key="1">
    <citation type="journal article" date="2020" name="Nature">
        <title>Giant virus diversity and host interactions through global metagenomics.</title>
        <authorList>
            <person name="Schulz F."/>
            <person name="Roux S."/>
            <person name="Paez-Espino D."/>
            <person name="Jungbluth S."/>
            <person name="Walsh D.A."/>
            <person name="Denef V.J."/>
            <person name="McMahon K.D."/>
            <person name="Konstantinidis K.T."/>
            <person name="Eloe-Fadrosh E.A."/>
            <person name="Kyrpides N.C."/>
            <person name="Woyke T."/>
        </authorList>
    </citation>
    <scope>NUCLEOTIDE SEQUENCE</scope>
    <source>
        <strain evidence="2">GVMAG-S-1062768-28</strain>
    </source>
</reference>
<sequence>MSCDLQIIDISSTRLMILAGAMTVLGMLVPGMLGFVIYSLGWLLVGFNLMHTMPENKFIFWPAICGIVISTLGIRMGIFTYVSWAIYIIAWFVFGYNISGHLPDVDRLYGLGAAVIAIASTLYMAHPFGSVSYTFAWGIISSIYSVPTLQTLTSDILPCVGELSSRNSEIQCALESKCFDKLLQGGLTGKDYINELISAINCAVNTCPGSPWLKTVANKIKCYNDAGCLAAIEANPPTTPMALVIALIGLQSCDSSC</sequence>
<name>A0A6C0JU91_9ZZZZ</name>
<dbReference type="EMBL" id="MN740696">
    <property type="protein sequence ID" value="QHU08376.1"/>
    <property type="molecule type" value="Genomic_DNA"/>
</dbReference>
<organism evidence="2">
    <name type="scientific">viral metagenome</name>
    <dbReference type="NCBI Taxonomy" id="1070528"/>
    <lineage>
        <taxon>unclassified sequences</taxon>
        <taxon>metagenomes</taxon>
        <taxon>organismal metagenomes</taxon>
    </lineage>
</organism>
<feature type="transmembrane region" description="Helical" evidence="1">
    <location>
        <begin position="108"/>
        <end position="125"/>
    </location>
</feature>
<feature type="transmembrane region" description="Helical" evidence="1">
    <location>
        <begin position="81"/>
        <end position="102"/>
    </location>
</feature>
<accession>A0A6C0JU91</accession>
<evidence type="ECO:0000256" key="1">
    <source>
        <dbReference type="SAM" id="Phobius"/>
    </source>
</evidence>
<evidence type="ECO:0000313" key="2">
    <source>
        <dbReference type="EMBL" id="QHU08376.1"/>
    </source>
</evidence>
<feature type="transmembrane region" description="Helical" evidence="1">
    <location>
        <begin position="58"/>
        <end position="74"/>
    </location>
</feature>